<dbReference type="Proteomes" id="UP000315017">
    <property type="component" value="Chromosome"/>
</dbReference>
<dbReference type="AlphaFoldDB" id="A0A517Y8U1"/>
<dbReference type="GO" id="GO:0015562">
    <property type="term" value="F:efflux transmembrane transporter activity"/>
    <property type="evidence" value="ECO:0007669"/>
    <property type="project" value="InterPro"/>
</dbReference>
<evidence type="ECO:0000313" key="3">
    <source>
        <dbReference type="Proteomes" id="UP000315017"/>
    </source>
</evidence>
<dbReference type="Gene3D" id="1.20.1600.10">
    <property type="entry name" value="Outer membrane efflux proteins (OEP)"/>
    <property type="match status" value="1"/>
</dbReference>
<dbReference type="SUPFAM" id="SSF56954">
    <property type="entry name" value="Outer membrane efflux proteins (OEP)"/>
    <property type="match status" value="1"/>
</dbReference>
<protein>
    <submittedName>
        <fullName evidence="2">Outer membrane efflux protein</fullName>
    </submittedName>
</protein>
<sequence length="494" mass="54748">MRKIVRLDVFLLQTAVVICCLGCETSKQQQVRTSPPLEQKPVSAAVTPVVRPVEPTVQLASHQQGNPGQLPPPQNAAGLEHVAPVLLQHVETLADLELAGLSNNPTLRRMQQEAAAEWAKVGYVAKLPDPTLSGMFFGDAMNFVPDRQLAELQYMQMIPWIGRLKAEAQMASFEALVAENQYQAERLRVVGEIRTTWYKLYVLGKQISTTQAEQGQLESLIKTANARVAAGDAQAGDVLMATLEFSSLQEQLLSYRQQLVATTAELNRLAGRESRTPISPPTRLDVEVPQWDHDLLHHIAMGAQPELNAARLRTAATRWGIEVARLKRRPDVSVGASWMVMAADPADMSPGAGNDAWTLNVSSTLPIWHRKNEAMVNEATRQHYAAHATEDEVSLRIDANLRDLWEQARAAQQTIELYEKTILPQARQTFEADQKSLVNNTVTFDRVIRDYRTLLNLELGYHRALGQLATTLARIRQTVGVDLLATPDAPQPAP</sequence>
<dbReference type="OrthoDB" id="237666at2"/>
<dbReference type="InterPro" id="IPR010131">
    <property type="entry name" value="MdtP/NodT-like"/>
</dbReference>
<dbReference type="InterPro" id="IPR003423">
    <property type="entry name" value="OMP_efflux"/>
</dbReference>
<name>A0A517Y8U1_9BACT</name>
<comment type="similarity">
    <text evidence="1">Belongs to the outer membrane factor (OMF) (TC 1.B.17) family.</text>
</comment>
<dbReference type="KEGG" id="aagg:ETAA8_17380"/>
<gene>
    <name evidence="2" type="ORF">ETAA8_17380</name>
</gene>
<dbReference type="RefSeq" id="WP_145087424.1">
    <property type="nucleotide sequence ID" value="NZ_CP036274.1"/>
</dbReference>
<reference evidence="2 3" key="1">
    <citation type="submission" date="2019-02" db="EMBL/GenBank/DDBJ databases">
        <title>Deep-cultivation of Planctomycetes and their phenomic and genomic characterization uncovers novel biology.</title>
        <authorList>
            <person name="Wiegand S."/>
            <person name="Jogler M."/>
            <person name="Boedeker C."/>
            <person name="Pinto D."/>
            <person name="Vollmers J."/>
            <person name="Rivas-Marin E."/>
            <person name="Kohn T."/>
            <person name="Peeters S.H."/>
            <person name="Heuer A."/>
            <person name="Rast P."/>
            <person name="Oberbeckmann S."/>
            <person name="Bunk B."/>
            <person name="Jeske O."/>
            <person name="Meyerdierks A."/>
            <person name="Storesund J.E."/>
            <person name="Kallscheuer N."/>
            <person name="Luecker S."/>
            <person name="Lage O.M."/>
            <person name="Pohl T."/>
            <person name="Merkel B.J."/>
            <person name="Hornburger P."/>
            <person name="Mueller R.-W."/>
            <person name="Bruemmer F."/>
            <person name="Labrenz M."/>
            <person name="Spormann A.M."/>
            <person name="Op den Camp H."/>
            <person name="Overmann J."/>
            <person name="Amann R."/>
            <person name="Jetten M.S.M."/>
            <person name="Mascher T."/>
            <person name="Medema M.H."/>
            <person name="Devos D.P."/>
            <person name="Kaster A.-K."/>
            <person name="Ovreas L."/>
            <person name="Rohde M."/>
            <person name="Galperin M.Y."/>
            <person name="Jogler C."/>
        </authorList>
    </citation>
    <scope>NUCLEOTIDE SEQUENCE [LARGE SCALE GENOMIC DNA]</scope>
    <source>
        <strain evidence="2 3">ETA_A8</strain>
    </source>
</reference>
<organism evidence="2 3">
    <name type="scientific">Anatilimnocola aggregata</name>
    <dbReference type="NCBI Taxonomy" id="2528021"/>
    <lineage>
        <taxon>Bacteria</taxon>
        <taxon>Pseudomonadati</taxon>
        <taxon>Planctomycetota</taxon>
        <taxon>Planctomycetia</taxon>
        <taxon>Pirellulales</taxon>
        <taxon>Pirellulaceae</taxon>
        <taxon>Anatilimnocola</taxon>
    </lineage>
</organism>
<proteinExistence type="inferred from homology"/>
<dbReference type="PANTHER" id="PTHR30203:SF24">
    <property type="entry name" value="BLR4935 PROTEIN"/>
    <property type="match status" value="1"/>
</dbReference>
<evidence type="ECO:0000256" key="1">
    <source>
        <dbReference type="ARBA" id="ARBA00007613"/>
    </source>
</evidence>
<dbReference type="EMBL" id="CP036274">
    <property type="protein sequence ID" value="QDU26657.1"/>
    <property type="molecule type" value="Genomic_DNA"/>
</dbReference>
<evidence type="ECO:0000313" key="2">
    <source>
        <dbReference type="EMBL" id="QDU26657.1"/>
    </source>
</evidence>
<accession>A0A517Y8U1</accession>
<dbReference type="Pfam" id="PF02321">
    <property type="entry name" value="OEP"/>
    <property type="match status" value="2"/>
</dbReference>
<keyword evidence="3" id="KW-1185">Reference proteome</keyword>
<dbReference type="PANTHER" id="PTHR30203">
    <property type="entry name" value="OUTER MEMBRANE CATION EFFLUX PROTEIN"/>
    <property type="match status" value="1"/>
</dbReference>